<reference evidence="6 7" key="1">
    <citation type="journal article" date="2017" name="Nat. Commun.">
        <title>Genome assembly with in vitro proximity ligation data and whole-genome triplication in lettuce.</title>
        <authorList>
            <person name="Reyes-Chin-Wo S."/>
            <person name="Wang Z."/>
            <person name="Yang X."/>
            <person name="Kozik A."/>
            <person name="Arikit S."/>
            <person name="Song C."/>
            <person name="Xia L."/>
            <person name="Froenicke L."/>
            <person name="Lavelle D.O."/>
            <person name="Truco M.J."/>
            <person name="Xia R."/>
            <person name="Zhu S."/>
            <person name="Xu C."/>
            <person name="Xu H."/>
            <person name="Xu X."/>
            <person name="Cox K."/>
            <person name="Korf I."/>
            <person name="Meyers B.C."/>
            <person name="Michelmore R.W."/>
        </authorList>
    </citation>
    <scope>NUCLEOTIDE SEQUENCE [LARGE SCALE GENOMIC DNA]</scope>
    <source>
        <strain evidence="7">cv. Salinas</strain>
        <tissue evidence="6">Seedlings</tissue>
    </source>
</reference>
<keyword evidence="3" id="KW-0862">Zinc</keyword>
<dbReference type="InterPro" id="IPR006564">
    <property type="entry name" value="Znf_PMZ"/>
</dbReference>
<keyword evidence="2 4" id="KW-0863">Zinc-finger</keyword>
<protein>
    <recommendedName>
        <fullName evidence="5">SWIM-type domain-containing protein</fullName>
    </recommendedName>
</protein>
<organism evidence="6 7">
    <name type="scientific">Lactuca sativa</name>
    <name type="common">Garden lettuce</name>
    <dbReference type="NCBI Taxonomy" id="4236"/>
    <lineage>
        <taxon>Eukaryota</taxon>
        <taxon>Viridiplantae</taxon>
        <taxon>Streptophyta</taxon>
        <taxon>Embryophyta</taxon>
        <taxon>Tracheophyta</taxon>
        <taxon>Spermatophyta</taxon>
        <taxon>Magnoliopsida</taxon>
        <taxon>eudicotyledons</taxon>
        <taxon>Gunneridae</taxon>
        <taxon>Pentapetalae</taxon>
        <taxon>asterids</taxon>
        <taxon>campanulids</taxon>
        <taxon>Asterales</taxon>
        <taxon>Asteraceae</taxon>
        <taxon>Cichorioideae</taxon>
        <taxon>Cichorieae</taxon>
        <taxon>Lactucinae</taxon>
        <taxon>Lactuca</taxon>
    </lineage>
</organism>
<dbReference type="GO" id="GO:0008270">
    <property type="term" value="F:zinc ion binding"/>
    <property type="evidence" value="ECO:0007669"/>
    <property type="project" value="UniProtKB-KW"/>
</dbReference>
<sequence length="316" mass="36982">MVITSQLATNSAFWKRFHSIIWNSKMEPHEFEKAWKSCLYEFNISNNMWFHEMYGLCRRWVPAFFKDIPMSGVMRTTSLSEGQNWSLQIDTLTGFYGTQRRNQFVIDFNAAITFPRFITSSLIEPHASKVYTRKIFYQVQKEISDSDNTCFQVSVTSNNGVDTIIVLQNQKNISTMQPSSPAVDDKLEEYHYDCLIEDTQYTVTHSKIDGTYKCSCMHFEHVGLLCRHILCVFKFYSIKQISEEYIMRLWHRDRHFSNSLLDSNSDVNAIDIFSKVDRCVSFLSHDAAKLKSYLEELNTLEKNFVDDYPAPEMPSR</sequence>
<accession>A0A9R1VYA4</accession>
<evidence type="ECO:0000313" key="7">
    <source>
        <dbReference type="Proteomes" id="UP000235145"/>
    </source>
</evidence>
<comment type="caution">
    <text evidence="6">The sequence shown here is derived from an EMBL/GenBank/DDBJ whole genome shotgun (WGS) entry which is preliminary data.</text>
</comment>
<dbReference type="InterPro" id="IPR007527">
    <property type="entry name" value="Znf_SWIM"/>
</dbReference>
<dbReference type="PANTHER" id="PTHR47718:SF12">
    <property type="entry name" value="PROTEIN FAR1-RELATED SEQUENCE"/>
    <property type="match status" value="1"/>
</dbReference>
<evidence type="ECO:0000256" key="4">
    <source>
        <dbReference type="PROSITE-ProRule" id="PRU00325"/>
    </source>
</evidence>
<keyword evidence="1" id="KW-0479">Metal-binding</keyword>
<dbReference type="AlphaFoldDB" id="A0A9R1VYA4"/>
<evidence type="ECO:0000313" key="6">
    <source>
        <dbReference type="EMBL" id="KAJ0214093.1"/>
    </source>
</evidence>
<evidence type="ECO:0000259" key="5">
    <source>
        <dbReference type="PROSITE" id="PS50966"/>
    </source>
</evidence>
<name>A0A9R1VYA4_LACSA</name>
<evidence type="ECO:0000256" key="3">
    <source>
        <dbReference type="ARBA" id="ARBA00022833"/>
    </source>
</evidence>
<keyword evidence="7" id="KW-1185">Reference proteome</keyword>
<dbReference type="Proteomes" id="UP000235145">
    <property type="component" value="Unassembled WGS sequence"/>
</dbReference>
<dbReference type="PANTHER" id="PTHR47718">
    <property type="entry name" value="OS01G0519700 PROTEIN"/>
    <property type="match status" value="1"/>
</dbReference>
<dbReference type="EMBL" id="NBSK02000004">
    <property type="protein sequence ID" value="KAJ0214093.1"/>
    <property type="molecule type" value="Genomic_DNA"/>
</dbReference>
<evidence type="ECO:0000256" key="1">
    <source>
        <dbReference type="ARBA" id="ARBA00022723"/>
    </source>
</evidence>
<dbReference type="PROSITE" id="PS50966">
    <property type="entry name" value="ZF_SWIM"/>
    <property type="match status" value="1"/>
</dbReference>
<dbReference type="SMART" id="SM00575">
    <property type="entry name" value="ZnF_PMZ"/>
    <property type="match status" value="1"/>
</dbReference>
<feature type="domain" description="SWIM-type" evidence="5">
    <location>
        <begin position="201"/>
        <end position="237"/>
    </location>
</feature>
<gene>
    <name evidence="6" type="ORF">LSAT_V11C400212300</name>
</gene>
<evidence type="ECO:0000256" key="2">
    <source>
        <dbReference type="ARBA" id="ARBA00022771"/>
    </source>
</evidence>
<proteinExistence type="predicted"/>